<reference evidence="3" key="2">
    <citation type="submission" date="2015-01" db="EMBL/GenBank/DDBJ databases">
        <title>Evolutionary Origins and Diversification of the Mycorrhizal Mutualists.</title>
        <authorList>
            <consortium name="DOE Joint Genome Institute"/>
            <consortium name="Mycorrhizal Genomics Consortium"/>
            <person name="Kohler A."/>
            <person name="Kuo A."/>
            <person name="Nagy L.G."/>
            <person name="Floudas D."/>
            <person name="Copeland A."/>
            <person name="Barry K.W."/>
            <person name="Cichocki N."/>
            <person name="Veneault-Fourrey C."/>
            <person name="LaButti K."/>
            <person name="Lindquist E.A."/>
            <person name="Lipzen A."/>
            <person name="Lundell T."/>
            <person name="Morin E."/>
            <person name="Murat C."/>
            <person name="Riley R."/>
            <person name="Ohm R."/>
            <person name="Sun H."/>
            <person name="Tunlid A."/>
            <person name="Henrissat B."/>
            <person name="Grigoriev I.V."/>
            <person name="Hibbett D.S."/>
            <person name="Martin F."/>
        </authorList>
    </citation>
    <scope>NUCLEOTIDE SEQUENCE [LARGE SCALE GENOMIC DNA]</scope>
    <source>
        <strain evidence="3">MUT 4182</strain>
    </source>
</reference>
<keyword evidence="3" id="KW-1185">Reference proteome</keyword>
<evidence type="ECO:0000256" key="1">
    <source>
        <dbReference type="SAM" id="Phobius"/>
    </source>
</evidence>
<accession>A0A0C3QFA1</accession>
<dbReference type="Gene3D" id="3.50.50.60">
    <property type="entry name" value="FAD/NAD(P)-binding domain"/>
    <property type="match status" value="1"/>
</dbReference>
<feature type="transmembrane region" description="Helical" evidence="1">
    <location>
        <begin position="478"/>
        <end position="498"/>
    </location>
</feature>
<dbReference type="PANTHER" id="PTHR42923:SF20">
    <property type="entry name" value="FLAVIN-CONTAINING AMINE OXIDASEDEHYDROGENASE"/>
    <property type="match status" value="1"/>
</dbReference>
<dbReference type="STRING" id="1051891.A0A0C3QFA1"/>
<dbReference type="OrthoDB" id="2019015at2759"/>
<proteinExistence type="predicted"/>
<dbReference type="PANTHER" id="PTHR42923">
    <property type="entry name" value="PROTOPORPHYRINOGEN OXIDASE"/>
    <property type="match status" value="1"/>
</dbReference>
<gene>
    <name evidence="2" type="ORF">M407DRAFT_77596</name>
</gene>
<keyword evidence="1" id="KW-0812">Transmembrane</keyword>
<dbReference type="PROSITE" id="PS51257">
    <property type="entry name" value="PROKAR_LIPOPROTEIN"/>
    <property type="match status" value="1"/>
</dbReference>
<dbReference type="SUPFAM" id="SSF51905">
    <property type="entry name" value="FAD/NAD(P)-binding domain"/>
    <property type="match status" value="1"/>
</dbReference>
<feature type="transmembrane region" description="Helical" evidence="1">
    <location>
        <begin position="447"/>
        <end position="466"/>
    </location>
</feature>
<name>A0A0C3QFA1_9AGAM</name>
<dbReference type="Pfam" id="PF13450">
    <property type="entry name" value="NAD_binding_8"/>
    <property type="match status" value="1"/>
</dbReference>
<evidence type="ECO:0000313" key="2">
    <source>
        <dbReference type="EMBL" id="KIO23874.1"/>
    </source>
</evidence>
<dbReference type="GO" id="GO:0016491">
    <property type="term" value="F:oxidoreductase activity"/>
    <property type="evidence" value="ECO:0007669"/>
    <property type="project" value="TreeGrafter"/>
</dbReference>
<protein>
    <recommendedName>
        <fullName evidence="4">Amine oxidase domain-containing protein</fullName>
    </recommendedName>
</protein>
<keyword evidence="1" id="KW-1133">Transmembrane helix</keyword>
<sequence>MPQLRDPKRVLVVGAGAAGMSCANQLAEHPDRFKVTLVEATDYCGGQAFSIPLDKERHGAEWINQGVQGGSHIFHHTIHLFRQQGHDVTPVNLQVSFGKGDKFWTNVFPTPLVDKHRTEIRRFEKALKFLRYTEIIFGLLPIKVFLKLWLFSDEFLNYLIYPTVALFLGTGNYTPDVPSIILERLFTSPTYGMWYPADPLSLASNQPPMIVFPKLSQFYTDWQHSLQSRGVDVRLSTEVTRIIARTSRSVTVGLRTRVRNQDHHNPQSQDIPESAAFQSEETIEEFDDVILCVLPDTSTRLLGGHATWLERRVLGAAKFSDDVTVTHWDSDYMEKWYENHFKEDLAVRSLGGGTRDEGERVQIGRETFRPMYYIKQTSANPRLLEMAFDCTNYQSQFKKDMPFERHVFQTIFLNKRDHQTWSKSDIAADKVIREDWWHQLCHSYTHYLFVVPFLWLINSTPLFNVFRRQSRIKFAGSWTLVNAHEVAVMSGMAAAYSLGAAYPEGLEKDGFALLCFRLYTLFVWGRWYSKGSNRE</sequence>
<dbReference type="EMBL" id="KN823073">
    <property type="protein sequence ID" value="KIO23874.1"/>
    <property type="molecule type" value="Genomic_DNA"/>
</dbReference>
<dbReference type="HOGENOM" id="CLU_019746_0_0_1"/>
<organism evidence="2 3">
    <name type="scientific">Tulasnella calospora MUT 4182</name>
    <dbReference type="NCBI Taxonomy" id="1051891"/>
    <lineage>
        <taxon>Eukaryota</taxon>
        <taxon>Fungi</taxon>
        <taxon>Dikarya</taxon>
        <taxon>Basidiomycota</taxon>
        <taxon>Agaricomycotina</taxon>
        <taxon>Agaricomycetes</taxon>
        <taxon>Cantharellales</taxon>
        <taxon>Tulasnellaceae</taxon>
        <taxon>Tulasnella</taxon>
    </lineage>
</organism>
<reference evidence="2 3" key="1">
    <citation type="submission" date="2014-04" db="EMBL/GenBank/DDBJ databases">
        <authorList>
            <consortium name="DOE Joint Genome Institute"/>
            <person name="Kuo A."/>
            <person name="Girlanda M."/>
            <person name="Perotto S."/>
            <person name="Kohler A."/>
            <person name="Nagy L.G."/>
            <person name="Floudas D."/>
            <person name="Copeland A."/>
            <person name="Barry K.W."/>
            <person name="Cichocki N."/>
            <person name="Veneault-Fourrey C."/>
            <person name="LaButti K."/>
            <person name="Lindquist E.A."/>
            <person name="Lipzen A."/>
            <person name="Lundell T."/>
            <person name="Morin E."/>
            <person name="Murat C."/>
            <person name="Sun H."/>
            <person name="Tunlid A."/>
            <person name="Henrissat B."/>
            <person name="Grigoriev I.V."/>
            <person name="Hibbett D.S."/>
            <person name="Martin F."/>
            <person name="Nordberg H.P."/>
            <person name="Cantor M.N."/>
            <person name="Hua S.X."/>
        </authorList>
    </citation>
    <scope>NUCLEOTIDE SEQUENCE [LARGE SCALE GENOMIC DNA]</scope>
    <source>
        <strain evidence="2 3">MUT 4182</strain>
    </source>
</reference>
<dbReference type="InterPro" id="IPR036188">
    <property type="entry name" value="FAD/NAD-bd_sf"/>
</dbReference>
<evidence type="ECO:0000313" key="3">
    <source>
        <dbReference type="Proteomes" id="UP000054248"/>
    </source>
</evidence>
<keyword evidence="1" id="KW-0472">Membrane</keyword>
<feature type="transmembrane region" description="Helical" evidence="1">
    <location>
        <begin position="510"/>
        <end position="529"/>
    </location>
</feature>
<dbReference type="AlphaFoldDB" id="A0A0C3QFA1"/>
<dbReference type="Proteomes" id="UP000054248">
    <property type="component" value="Unassembled WGS sequence"/>
</dbReference>
<dbReference type="InterPro" id="IPR050464">
    <property type="entry name" value="Zeta_carotene_desat/Oxidored"/>
</dbReference>
<evidence type="ECO:0008006" key="4">
    <source>
        <dbReference type="Google" id="ProtNLM"/>
    </source>
</evidence>